<comment type="caution">
    <text evidence="1">The sequence shown here is derived from an EMBL/GenBank/DDBJ whole genome shotgun (WGS) entry which is preliminary data.</text>
</comment>
<reference evidence="1" key="1">
    <citation type="submission" date="2018-11" db="EMBL/GenBank/DDBJ databases">
        <authorList>
            <consortium name="Pathogen Informatics"/>
        </authorList>
    </citation>
    <scope>NUCLEOTIDE SEQUENCE</scope>
</reference>
<gene>
    <name evidence="1" type="ORF">PXEA_LOCUS13885</name>
</gene>
<evidence type="ECO:0000313" key="1">
    <source>
        <dbReference type="EMBL" id="VEL20445.1"/>
    </source>
</evidence>
<keyword evidence="2" id="KW-1185">Reference proteome</keyword>
<dbReference type="Proteomes" id="UP000784294">
    <property type="component" value="Unassembled WGS sequence"/>
</dbReference>
<accession>A0A448WUG5</accession>
<name>A0A448WUG5_9PLAT</name>
<dbReference type="EMBL" id="CAAALY010046500">
    <property type="protein sequence ID" value="VEL20445.1"/>
    <property type="molecule type" value="Genomic_DNA"/>
</dbReference>
<evidence type="ECO:0000313" key="2">
    <source>
        <dbReference type="Proteomes" id="UP000784294"/>
    </source>
</evidence>
<organism evidence="1 2">
    <name type="scientific">Protopolystoma xenopodis</name>
    <dbReference type="NCBI Taxonomy" id="117903"/>
    <lineage>
        <taxon>Eukaryota</taxon>
        <taxon>Metazoa</taxon>
        <taxon>Spiralia</taxon>
        <taxon>Lophotrochozoa</taxon>
        <taxon>Platyhelminthes</taxon>
        <taxon>Monogenea</taxon>
        <taxon>Polyopisthocotylea</taxon>
        <taxon>Polystomatidea</taxon>
        <taxon>Polystomatidae</taxon>
        <taxon>Protopolystoma</taxon>
    </lineage>
</organism>
<proteinExistence type="predicted"/>
<dbReference type="AlphaFoldDB" id="A0A448WUG5"/>
<protein>
    <submittedName>
        <fullName evidence="1">Uncharacterized protein</fullName>
    </submittedName>
</protein>
<sequence>MLSGFYEEDLLPNLAQIGVPVDCVFKVSAEKGKACDKFEAAILRKEVEFYHPAPADSRVSNVSQKTQAITPSLLTSFWKGTSKLLSEDTREQMKNVTILNFVVPESQIPGNLCDVAMVTAHQWKL</sequence>
<dbReference type="OrthoDB" id="10257153at2759"/>